<dbReference type="EMBL" id="OW152830">
    <property type="protein sequence ID" value="CAH2048145.1"/>
    <property type="molecule type" value="Genomic_DNA"/>
</dbReference>
<proteinExistence type="predicted"/>
<keyword evidence="3" id="KW-1185">Reference proteome</keyword>
<reference evidence="2" key="1">
    <citation type="submission" date="2022-03" db="EMBL/GenBank/DDBJ databases">
        <authorList>
            <person name="Martin H S."/>
        </authorList>
    </citation>
    <scope>NUCLEOTIDE SEQUENCE</scope>
</reference>
<evidence type="ECO:0000256" key="1">
    <source>
        <dbReference type="SAM" id="MobiDB-lite"/>
    </source>
</evidence>
<feature type="region of interest" description="Disordered" evidence="1">
    <location>
        <begin position="608"/>
        <end position="630"/>
    </location>
</feature>
<dbReference type="Proteomes" id="UP000837857">
    <property type="component" value="Chromosome 18"/>
</dbReference>
<accession>A0ABN8I6X2</accession>
<gene>
    <name evidence="2" type="ORF">IPOD504_LOCUS5933</name>
</gene>
<feature type="non-terminal residue" evidence="2">
    <location>
        <position position="1161"/>
    </location>
</feature>
<name>A0ABN8I6X2_9NEOP</name>
<protein>
    <submittedName>
        <fullName evidence="2">Uncharacterized protein</fullName>
    </submittedName>
</protein>
<dbReference type="InterPro" id="IPR013783">
    <property type="entry name" value="Ig-like_fold"/>
</dbReference>
<organism evidence="2 3">
    <name type="scientific">Iphiclides podalirius</name>
    <name type="common">scarce swallowtail</name>
    <dbReference type="NCBI Taxonomy" id="110791"/>
    <lineage>
        <taxon>Eukaryota</taxon>
        <taxon>Metazoa</taxon>
        <taxon>Ecdysozoa</taxon>
        <taxon>Arthropoda</taxon>
        <taxon>Hexapoda</taxon>
        <taxon>Insecta</taxon>
        <taxon>Pterygota</taxon>
        <taxon>Neoptera</taxon>
        <taxon>Endopterygota</taxon>
        <taxon>Lepidoptera</taxon>
        <taxon>Glossata</taxon>
        <taxon>Ditrysia</taxon>
        <taxon>Papilionoidea</taxon>
        <taxon>Papilionidae</taxon>
        <taxon>Papilioninae</taxon>
        <taxon>Iphiclides</taxon>
    </lineage>
</organism>
<evidence type="ECO:0000313" key="2">
    <source>
        <dbReference type="EMBL" id="CAH2048145.1"/>
    </source>
</evidence>
<sequence>MIFASVRIDRDMSHFKYLFVSVIVPNGECPLPFPSSRFLPTSSDVLDLGARLLGEAHRVDLQLQCNVHHASFYMMTEEAWCSFVVDEAAQLGVVVVGAFSISPVRWRGALCGVAACRAPTAGLRTVALRVLSSTAVVRPLHVVADAVLFHPEHVILQTPEKDYDIFSEGDPTCAHYVHLGTVFPDQPVSSNIHLVNNSSVPYPYYWSVRPWDEKFNSKEMGRSSDFPEQNICENDREATELLRVEHVCGVAEARSSVRVRVCASAAGRNPGVRRAVLMLILTKVPRECITSEYEHMIMSIEAVEERAIPGLCEAWTRSVCQVLCAQMEVWWEVVPVCFTLQPPIVHLTYSTRVKSIEVPVEVTQLQGACGVRVAWSGEEGVPRVLALLPSRTVTGTLRVPLPETCAEICNTETYQLESVGGEWGARCYVSRCGRAPLANLQPLICWLNTQPPSAHLTTNLHISNNSTDTINWHVGTTEWGTRTDDCQARDVSACACTSLAPSSGVLPQGHVQTLTYKWRAPPREGCILRLVQLQQNGQQATRRAALIGCRALEPRLLLRVLPYSDDVGTGDHEHYLRTLFIPKHVDVGPYSTVVIELSSTGAHAVSFSPSHGSAASYNSDELTAGDPRSSRGMPTACLGAPCQRSALAIVSVSLDRHGNRLVEPPRGVYECPCFVHSDTAPSKKREPLCLEFNNVPINTAVLRHLIIRNEGNLPVHWRATTSRGTSILTAVTHQGLCMPEVSESGVRVRCVPAKGRLGAGSVARIEVSVLAGTWGLYREQLLVQIENMEPVILDIWIEAVGGPLRFSLKPNGKYDDPPVLWMSTTDPERHLHVTNTSCADISVYNFVLRKNDLPQHKLPLRLYLRFYDGPKVLSYDDGYVCQAGSGLTRPHSGYASVRLAELVSRVRKYFRALNVGDGVLAVRALTESPWSISLRNDNYTECVPNCRENLQQLLLELAPRSSIELCAALRLYTSDAWPASYEEYSSRKMTTKQINFYDLDDALLLTMSLRVHLELPILRIVPAEFDFGPVALGDTRKTYFTVSHTSSLTSMELLVIYEGDDAFTVSPKSLTLAPNCSGRFYVQYAASGRVAEAWGKVRVCALGLKGSGGVTGTLGVTKVPGVEGWCAAYATLRAISTADRARSLPPHDFTDDSSLVPKAFK</sequence>
<evidence type="ECO:0000313" key="3">
    <source>
        <dbReference type="Proteomes" id="UP000837857"/>
    </source>
</evidence>
<dbReference type="PANTHER" id="PTHR46348">
    <property type="entry name" value="DELETED IN LUNG AND ESOPHAGEAL CANCER PROTEIN 1"/>
    <property type="match status" value="1"/>
</dbReference>
<feature type="compositionally biased region" description="Polar residues" evidence="1">
    <location>
        <begin position="608"/>
        <end position="621"/>
    </location>
</feature>
<dbReference type="InterPro" id="IPR033304">
    <property type="entry name" value="DLEC1"/>
</dbReference>
<dbReference type="Gene3D" id="2.60.40.10">
    <property type="entry name" value="Immunoglobulins"/>
    <property type="match status" value="2"/>
</dbReference>
<dbReference type="PANTHER" id="PTHR46348:SF1">
    <property type="entry name" value="DELETED IN LUNG AND ESOPHAGEAL CANCER PROTEIN 1"/>
    <property type="match status" value="1"/>
</dbReference>